<dbReference type="AlphaFoldDB" id="A0A0V8GDI8"/>
<evidence type="ECO:0000313" key="6">
    <source>
        <dbReference type="EMBL" id="MEI4463444.1"/>
    </source>
</evidence>
<dbReference type="PROSITE" id="PS51371">
    <property type="entry name" value="CBS"/>
    <property type="match status" value="2"/>
</dbReference>
<feature type="domain" description="CBS" evidence="3">
    <location>
        <begin position="97"/>
        <end position="151"/>
    </location>
</feature>
<dbReference type="EMBL" id="JBAWKY010000004">
    <property type="protein sequence ID" value="MEI4463444.1"/>
    <property type="molecule type" value="Genomic_DNA"/>
</dbReference>
<proteinExistence type="predicted"/>
<name>A0A0V8GDI8_9BACL</name>
<reference evidence="4 7" key="1">
    <citation type="journal article" date="2015" name="Int. J. Syst. Evol. Microbiol.">
        <title>Exiguobacterium enclense sp. nov., isolated from sediment.</title>
        <authorList>
            <person name="Dastager S.G."/>
            <person name="Mawlankar R."/>
            <person name="Sonalkar V.V."/>
            <person name="Thorat M.N."/>
            <person name="Mual P."/>
            <person name="Verma A."/>
            <person name="Krishnamurthi S."/>
            <person name="Tang S.K."/>
            <person name="Li W.J."/>
        </authorList>
    </citation>
    <scope>NUCLEOTIDE SEQUENCE [LARGE SCALE GENOMIC DNA]</scope>
    <source>
        <strain evidence="4 7">NIO-1109</strain>
    </source>
</reference>
<organism evidence="4 7">
    <name type="scientific">Exiguobacterium indicum</name>
    <dbReference type="NCBI Taxonomy" id="296995"/>
    <lineage>
        <taxon>Bacteria</taxon>
        <taxon>Bacillati</taxon>
        <taxon>Bacillota</taxon>
        <taxon>Bacilli</taxon>
        <taxon>Bacillales</taxon>
        <taxon>Bacillales Family XII. Incertae Sedis</taxon>
        <taxon>Exiguobacterium</taxon>
    </lineage>
</organism>
<protein>
    <submittedName>
        <fullName evidence="6">CBS domain-containing protein</fullName>
    </submittedName>
</protein>
<dbReference type="EMBL" id="LNQL01000004">
    <property type="protein sequence ID" value="KSU48318.1"/>
    <property type="molecule type" value="Genomic_DNA"/>
</dbReference>
<dbReference type="Proteomes" id="UP000053797">
    <property type="component" value="Unassembled WGS sequence"/>
</dbReference>
<evidence type="ECO:0000313" key="9">
    <source>
        <dbReference type="Proteomes" id="UP001387110"/>
    </source>
</evidence>
<dbReference type="InterPro" id="IPR046342">
    <property type="entry name" value="CBS_dom_sf"/>
</dbReference>
<dbReference type="Proteomes" id="UP000072605">
    <property type="component" value="Unassembled WGS sequence"/>
</dbReference>
<dbReference type="RefSeq" id="WP_055969726.1">
    <property type="nucleotide sequence ID" value="NZ_FMYN01000004.1"/>
</dbReference>
<dbReference type="SMART" id="SM00116">
    <property type="entry name" value="CBS"/>
    <property type="match status" value="2"/>
</dbReference>
<dbReference type="Gene3D" id="3.10.580.10">
    <property type="entry name" value="CBS-domain"/>
    <property type="match status" value="1"/>
</dbReference>
<dbReference type="InterPro" id="IPR000644">
    <property type="entry name" value="CBS_dom"/>
</dbReference>
<sequence length="151" mass="17097">MKAYESMKQEVITVNDTDLIRTVIERFIQSGISGVPVINAEQEVVGYISDGDIMRAIGKHKDIIVDTFLYVDVIKGDEEDYEDRIRHILNRPVMELARRKVVTADAETEIEEIAATLGAKRIKKLPILKAGRLVGIISRGDVIRHSFKQFM</sequence>
<dbReference type="InterPro" id="IPR051257">
    <property type="entry name" value="Diverse_CBS-Domain"/>
</dbReference>
<evidence type="ECO:0000256" key="1">
    <source>
        <dbReference type="ARBA" id="ARBA00023122"/>
    </source>
</evidence>
<dbReference type="Proteomes" id="UP001387110">
    <property type="component" value="Unassembled WGS sequence"/>
</dbReference>
<feature type="domain" description="CBS" evidence="3">
    <location>
        <begin position="7"/>
        <end position="63"/>
    </location>
</feature>
<keyword evidence="1 2" id="KW-0129">CBS domain</keyword>
<evidence type="ECO:0000313" key="8">
    <source>
        <dbReference type="Proteomes" id="UP000072605"/>
    </source>
</evidence>
<evidence type="ECO:0000256" key="2">
    <source>
        <dbReference type="PROSITE-ProRule" id="PRU00703"/>
    </source>
</evidence>
<dbReference type="PANTHER" id="PTHR43080">
    <property type="entry name" value="CBS DOMAIN-CONTAINING PROTEIN CBSX3, MITOCHONDRIAL"/>
    <property type="match status" value="1"/>
</dbReference>
<dbReference type="Pfam" id="PF00571">
    <property type="entry name" value="CBS"/>
    <property type="match status" value="2"/>
</dbReference>
<dbReference type="PANTHER" id="PTHR43080:SF2">
    <property type="entry name" value="CBS DOMAIN-CONTAINING PROTEIN"/>
    <property type="match status" value="1"/>
</dbReference>
<dbReference type="GeneID" id="90837992"/>
<reference evidence="5 8" key="2">
    <citation type="journal article" date="2016" name="Front. Microbiol.">
        <title>Genomic Resource of Rice Seed Associated Bacteria.</title>
        <authorList>
            <person name="Midha S."/>
            <person name="Bansal K."/>
            <person name="Sharma S."/>
            <person name="Kumar N."/>
            <person name="Patil P.P."/>
            <person name="Chaudhry V."/>
            <person name="Patil P.B."/>
        </authorList>
    </citation>
    <scope>NUCLEOTIDE SEQUENCE [LARGE SCALE GENOMIC DNA]</scope>
    <source>
        <strain evidence="5 8">RSA11</strain>
    </source>
</reference>
<comment type="caution">
    <text evidence="4">The sequence shown here is derived from an EMBL/GenBank/DDBJ whole genome shotgun (WGS) entry which is preliminary data.</text>
</comment>
<evidence type="ECO:0000259" key="3">
    <source>
        <dbReference type="PROSITE" id="PS51371"/>
    </source>
</evidence>
<keyword evidence="9" id="KW-1185">Reference proteome</keyword>
<dbReference type="SUPFAM" id="SSF54631">
    <property type="entry name" value="CBS-domain pair"/>
    <property type="match status" value="1"/>
</dbReference>
<evidence type="ECO:0000313" key="5">
    <source>
        <dbReference type="EMBL" id="KTR26726.1"/>
    </source>
</evidence>
<evidence type="ECO:0000313" key="4">
    <source>
        <dbReference type="EMBL" id="KSU48318.1"/>
    </source>
</evidence>
<dbReference type="OrthoDB" id="9790355at2"/>
<gene>
    <name evidence="4" type="ORF">AS033_11885</name>
    <name evidence="5" type="ORF">RSA11_09100</name>
    <name evidence="6" type="ORF">SZL87_13540</name>
</gene>
<dbReference type="CDD" id="cd04586">
    <property type="entry name" value="CBS_pair_BON_assoc"/>
    <property type="match status" value="1"/>
</dbReference>
<evidence type="ECO:0000313" key="7">
    <source>
        <dbReference type="Proteomes" id="UP000053797"/>
    </source>
</evidence>
<dbReference type="EMBL" id="LDQV01000021">
    <property type="protein sequence ID" value="KTR26726.1"/>
    <property type="molecule type" value="Genomic_DNA"/>
</dbReference>
<reference evidence="6 9" key="3">
    <citation type="submission" date="2023-12" db="EMBL/GenBank/DDBJ databases">
        <authorList>
            <person name="Easwaran N."/>
            <person name="Lazarus H.P.S."/>
        </authorList>
    </citation>
    <scope>NUCLEOTIDE SEQUENCE [LARGE SCALE GENOMIC DNA]</scope>
    <source>
        <strain evidence="6 9">VIT-2023</strain>
    </source>
</reference>
<accession>A0A0V8GDI8</accession>